<feature type="domain" description="HTH marR-type" evidence="3">
    <location>
        <begin position="37"/>
        <end position="77"/>
    </location>
</feature>
<comment type="caution">
    <text evidence="4">The sequence shown here is derived from an EMBL/GenBank/DDBJ whole genome shotgun (WGS) entry which is preliminary data.</text>
</comment>
<dbReference type="Gene3D" id="1.10.10.10">
    <property type="entry name" value="Winged helix-like DNA-binding domain superfamily/Winged helix DNA-binding domain"/>
    <property type="match status" value="1"/>
</dbReference>
<dbReference type="EMBL" id="JACIED010000003">
    <property type="protein sequence ID" value="MBB4008462.1"/>
    <property type="molecule type" value="Genomic_DNA"/>
</dbReference>
<dbReference type="RefSeq" id="WP_234801586.1">
    <property type="nucleotide sequence ID" value="NZ_JACIED010000003.1"/>
</dbReference>
<dbReference type="GO" id="GO:0016301">
    <property type="term" value="F:kinase activity"/>
    <property type="evidence" value="ECO:0007669"/>
    <property type="project" value="UniProtKB-KW"/>
</dbReference>
<dbReference type="InterPro" id="IPR036390">
    <property type="entry name" value="WH_DNA-bd_sf"/>
</dbReference>
<dbReference type="PANTHER" id="PTHR18964">
    <property type="entry name" value="ROK (REPRESSOR, ORF, KINASE) FAMILY"/>
    <property type="match status" value="1"/>
</dbReference>
<dbReference type="InterPro" id="IPR043129">
    <property type="entry name" value="ATPase_NBD"/>
</dbReference>
<dbReference type="InterPro" id="IPR000600">
    <property type="entry name" value="ROK"/>
</dbReference>
<organism evidence="4 5">
    <name type="scientific">Allorhizobium taibaishanense</name>
    <dbReference type="NCBI Taxonomy" id="887144"/>
    <lineage>
        <taxon>Bacteria</taxon>
        <taxon>Pseudomonadati</taxon>
        <taxon>Pseudomonadota</taxon>
        <taxon>Alphaproteobacteria</taxon>
        <taxon>Hyphomicrobiales</taxon>
        <taxon>Rhizobiaceae</taxon>
        <taxon>Rhizobium/Agrobacterium group</taxon>
        <taxon>Allorhizobium</taxon>
    </lineage>
</organism>
<name>A0A7W6MUL9_9HYPH</name>
<dbReference type="InterPro" id="IPR000835">
    <property type="entry name" value="HTH_MarR-typ"/>
</dbReference>
<gene>
    <name evidence="4" type="ORF">GGQ71_002742</name>
</gene>
<dbReference type="SUPFAM" id="SSF46785">
    <property type="entry name" value="Winged helix' DNA-binding domain"/>
    <property type="match status" value="1"/>
</dbReference>
<dbReference type="InterPro" id="IPR011991">
    <property type="entry name" value="ArsR-like_HTH"/>
</dbReference>
<dbReference type="Proteomes" id="UP000544107">
    <property type="component" value="Unassembled WGS sequence"/>
</dbReference>
<evidence type="ECO:0000313" key="5">
    <source>
        <dbReference type="Proteomes" id="UP000544107"/>
    </source>
</evidence>
<protein>
    <submittedName>
        <fullName evidence="4">Putative NBD/HSP70 family sugar kinase</fullName>
    </submittedName>
</protein>
<evidence type="ECO:0000256" key="2">
    <source>
        <dbReference type="SAM" id="MobiDB-lite"/>
    </source>
</evidence>
<reference evidence="4 5" key="1">
    <citation type="submission" date="2020-08" db="EMBL/GenBank/DDBJ databases">
        <title>Genomic Encyclopedia of Type Strains, Phase IV (KMG-IV): sequencing the most valuable type-strain genomes for metagenomic binning, comparative biology and taxonomic classification.</title>
        <authorList>
            <person name="Goeker M."/>
        </authorList>
    </citation>
    <scope>NUCLEOTIDE SEQUENCE [LARGE SCALE GENOMIC DNA]</scope>
    <source>
        <strain evidence="4 5">DSM 100021</strain>
    </source>
</reference>
<comment type="similarity">
    <text evidence="1">Belongs to the ROK (NagC/XylR) family.</text>
</comment>
<keyword evidence="4" id="KW-0418">Kinase</keyword>
<dbReference type="Gene3D" id="3.30.420.40">
    <property type="match status" value="1"/>
</dbReference>
<dbReference type="InterPro" id="IPR036388">
    <property type="entry name" value="WH-like_DNA-bd_sf"/>
</dbReference>
<dbReference type="AlphaFoldDB" id="A0A7W6MUL9"/>
<proteinExistence type="inferred from homology"/>
<evidence type="ECO:0000313" key="4">
    <source>
        <dbReference type="EMBL" id="MBB4008462.1"/>
    </source>
</evidence>
<evidence type="ECO:0000259" key="3">
    <source>
        <dbReference type="Pfam" id="PF01047"/>
    </source>
</evidence>
<sequence length="354" mass="37334">MSSDGRLARRQIPRGSGQRDGPGISPEDIADHNSRATLALLLRHGPLTRQELSGQLGLTEPAVTGILKRLAGAGLVQQGRRESGDKAARFSPLVDGAYGFGLWLGPDGGRAAVVDLSGRAIHTQAFAADGLEAAIEDCLAVAPDRLMGVGIAQHPDCRLDEDRFAKLLAGMPVFFVRDVEAAVAGERMLGIGEPEGGFAVLLIDEKIRAGLLAGGRFFRGTHGRAGDIGQMRPARGEPSLEDVASVRAYETCLAEHGESAIDAWMQQAASRLLDAVLAIAGFVSPGAILIGGNLPRAVLEGLVEHMLADRDKKGSYFVAAPWIPPIRPLSLGYDDLALGAGLLPLMERLLPKQA</sequence>
<feature type="region of interest" description="Disordered" evidence="2">
    <location>
        <begin position="1"/>
        <end position="30"/>
    </location>
</feature>
<dbReference type="PANTHER" id="PTHR18964:SF149">
    <property type="entry name" value="BIFUNCTIONAL UDP-N-ACETYLGLUCOSAMINE 2-EPIMERASE_N-ACETYLMANNOSAMINE KINASE"/>
    <property type="match status" value="1"/>
</dbReference>
<dbReference type="Pfam" id="PF01047">
    <property type="entry name" value="MarR"/>
    <property type="match status" value="1"/>
</dbReference>
<keyword evidence="4" id="KW-0808">Transferase</keyword>
<dbReference type="SUPFAM" id="SSF53067">
    <property type="entry name" value="Actin-like ATPase domain"/>
    <property type="match status" value="1"/>
</dbReference>
<dbReference type="CDD" id="cd00090">
    <property type="entry name" value="HTH_ARSR"/>
    <property type="match status" value="1"/>
</dbReference>
<dbReference type="GO" id="GO:0003700">
    <property type="term" value="F:DNA-binding transcription factor activity"/>
    <property type="evidence" value="ECO:0007669"/>
    <property type="project" value="InterPro"/>
</dbReference>
<accession>A0A7W6MUL9</accession>
<evidence type="ECO:0000256" key="1">
    <source>
        <dbReference type="ARBA" id="ARBA00006479"/>
    </source>
</evidence>